<feature type="region of interest" description="Disordered" evidence="1">
    <location>
        <begin position="1"/>
        <end position="23"/>
    </location>
</feature>
<evidence type="ECO:0000313" key="3">
    <source>
        <dbReference type="EMBL" id="GAA1229075.1"/>
    </source>
</evidence>
<reference evidence="3 4" key="1">
    <citation type="journal article" date="2019" name="Int. J. Syst. Evol. Microbiol.">
        <title>The Global Catalogue of Microorganisms (GCM) 10K type strain sequencing project: providing services to taxonomists for standard genome sequencing and annotation.</title>
        <authorList>
            <consortium name="The Broad Institute Genomics Platform"/>
            <consortium name="The Broad Institute Genome Sequencing Center for Infectious Disease"/>
            <person name="Wu L."/>
            <person name="Ma J."/>
        </authorList>
    </citation>
    <scope>NUCLEOTIDE SEQUENCE [LARGE SCALE GENOMIC DNA]</scope>
    <source>
        <strain evidence="3 4">JCM 13023</strain>
    </source>
</reference>
<dbReference type="RefSeq" id="WP_253862723.1">
    <property type="nucleotide sequence ID" value="NZ_BAAALN010000003.1"/>
</dbReference>
<dbReference type="Proteomes" id="UP001500653">
    <property type="component" value="Unassembled WGS sequence"/>
</dbReference>
<accession>A0ABN1W0T4</accession>
<feature type="domain" description="DUF397" evidence="2">
    <location>
        <begin position="10"/>
        <end position="62"/>
    </location>
</feature>
<dbReference type="EMBL" id="BAAALN010000003">
    <property type="protein sequence ID" value="GAA1229075.1"/>
    <property type="molecule type" value="Genomic_DNA"/>
</dbReference>
<feature type="compositionally biased region" description="Polar residues" evidence="1">
    <location>
        <begin position="11"/>
        <end position="22"/>
    </location>
</feature>
<evidence type="ECO:0000259" key="2">
    <source>
        <dbReference type="Pfam" id="PF04149"/>
    </source>
</evidence>
<sequence>MTVQHMLPTNWAKSSRSNSTQPDCVEIAQNDEFGRVRDSKNVDGGAITVSRDALAAFVNAVKTAE</sequence>
<gene>
    <name evidence="3" type="ORF">GCM10009676_09440</name>
</gene>
<proteinExistence type="predicted"/>
<dbReference type="Pfam" id="PF04149">
    <property type="entry name" value="DUF397"/>
    <property type="match status" value="1"/>
</dbReference>
<dbReference type="InterPro" id="IPR007278">
    <property type="entry name" value="DUF397"/>
</dbReference>
<name>A0ABN1W0T4_9PSEU</name>
<comment type="caution">
    <text evidence="3">The sequence shown here is derived from an EMBL/GenBank/DDBJ whole genome shotgun (WGS) entry which is preliminary data.</text>
</comment>
<evidence type="ECO:0000313" key="4">
    <source>
        <dbReference type="Proteomes" id="UP001500653"/>
    </source>
</evidence>
<keyword evidence="4" id="KW-1185">Reference proteome</keyword>
<evidence type="ECO:0000256" key="1">
    <source>
        <dbReference type="SAM" id="MobiDB-lite"/>
    </source>
</evidence>
<protein>
    <recommendedName>
        <fullName evidence="2">DUF397 domain-containing protein</fullName>
    </recommendedName>
</protein>
<organism evidence="3 4">
    <name type="scientific">Prauserella halophila</name>
    <dbReference type="NCBI Taxonomy" id="185641"/>
    <lineage>
        <taxon>Bacteria</taxon>
        <taxon>Bacillati</taxon>
        <taxon>Actinomycetota</taxon>
        <taxon>Actinomycetes</taxon>
        <taxon>Pseudonocardiales</taxon>
        <taxon>Pseudonocardiaceae</taxon>
        <taxon>Prauserella</taxon>
    </lineage>
</organism>